<dbReference type="AlphaFoldDB" id="A0A8T4CBR3"/>
<comment type="caution">
    <text evidence="1">The sequence shown here is derived from an EMBL/GenBank/DDBJ whole genome shotgun (WGS) entry which is preliminary data.</text>
</comment>
<reference evidence="1" key="1">
    <citation type="submission" date="2019-03" db="EMBL/GenBank/DDBJ databases">
        <title>Lake Tanganyika Metagenome-Assembled Genomes (MAGs).</title>
        <authorList>
            <person name="Tran P."/>
        </authorList>
    </citation>
    <scope>NUCLEOTIDE SEQUENCE</scope>
    <source>
        <strain evidence="1">M_DeepCast_50m_m2_156</strain>
    </source>
</reference>
<name>A0A8T4CBR3_9ARCH</name>
<evidence type="ECO:0000313" key="1">
    <source>
        <dbReference type="EMBL" id="MBM3282565.1"/>
    </source>
</evidence>
<sequence length="85" mass="9844">MPKRPNPHSSGGKGSALRELHSRYSLAKQIARTHNKSPTRERDTAIKGIIQSTHKFLREINEERAKHYKKPLTMNELIEIIRESE</sequence>
<gene>
    <name evidence="1" type="ORF">FJY86_04490</name>
</gene>
<protein>
    <submittedName>
        <fullName evidence="1">Uncharacterized protein</fullName>
    </submittedName>
</protein>
<dbReference type="Proteomes" id="UP000774699">
    <property type="component" value="Unassembled WGS sequence"/>
</dbReference>
<dbReference type="EMBL" id="VGJJ01000046">
    <property type="protein sequence ID" value="MBM3282565.1"/>
    <property type="molecule type" value="Genomic_DNA"/>
</dbReference>
<organism evidence="1 2">
    <name type="scientific">Candidatus Iainarchaeum sp</name>
    <dbReference type="NCBI Taxonomy" id="3101447"/>
    <lineage>
        <taxon>Archaea</taxon>
        <taxon>Candidatus Iainarchaeota</taxon>
        <taxon>Candidatus Iainarchaeia</taxon>
        <taxon>Candidatus Iainarchaeales</taxon>
        <taxon>Candidatus Iainarchaeaceae</taxon>
        <taxon>Candidatus Iainarchaeum</taxon>
    </lineage>
</organism>
<proteinExistence type="predicted"/>
<accession>A0A8T4CBR3</accession>
<evidence type="ECO:0000313" key="2">
    <source>
        <dbReference type="Proteomes" id="UP000774699"/>
    </source>
</evidence>